<gene>
    <name evidence="1" type="ORF">LCGC14_2000450</name>
</gene>
<accession>A0A0F9HGU3</accession>
<sequence length="123" mass="12738">MVATKIYRVDGLVAGLAIKAPVVAVTNAAITLSGEQTVNSVAVTEGDRVLVKDQADAAENGIYEVETGAWTRAGDWDGARDVVNGTLVLSALTPWVGFYQANATNPVVIGTTEVTFTLVATGT</sequence>
<dbReference type="AlphaFoldDB" id="A0A0F9HGU3"/>
<evidence type="ECO:0000313" key="1">
    <source>
        <dbReference type="EMBL" id="KKL80870.1"/>
    </source>
</evidence>
<comment type="caution">
    <text evidence="1">The sequence shown here is derived from an EMBL/GenBank/DDBJ whole genome shotgun (WGS) entry which is preliminary data.</text>
</comment>
<dbReference type="EMBL" id="LAZR01022728">
    <property type="protein sequence ID" value="KKL80870.1"/>
    <property type="molecule type" value="Genomic_DNA"/>
</dbReference>
<organism evidence="1">
    <name type="scientific">marine sediment metagenome</name>
    <dbReference type="NCBI Taxonomy" id="412755"/>
    <lineage>
        <taxon>unclassified sequences</taxon>
        <taxon>metagenomes</taxon>
        <taxon>ecological metagenomes</taxon>
    </lineage>
</organism>
<proteinExistence type="predicted"/>
<name>A0A0F9HGU3_9ZZZZ</name>
<protein>
    <submittedName>
        <fullName evidence="1">Uncharacterized protein</fullName>
    </submittedName>
</protein>
<reference evidence="1" key="1">
    <citation type="journal article" date="2015" name="Nature">
        <title>Complex archaea that bridge the gap between prokaryotes and eukaryotes.</title>
        <authorList>
            <person name="Spang A."/>
            <person name="Saw J.H."/>
            <person name="Jorgensen S.L."/>
            <person name="Zaremba-Niedzwiedzka K."/>
            <person name="Martijn J."/>
            <person name="Lind A.E."/>
            <person name="van Eijk R."/>
            <person name="Schleper C."/>
            <person name="Guy L."/>
            <person name="Ettema T.J."/>
        </authorList>
    </citation>
    <scope>NUCLEOTIDE SEQUENCE</scope>
</reference>